<name>A0ABR2F711_9ROSI</name>
<dbReference type="EMBL" id="JBBPBM010000008">
    <property type="protein sequence ID" value="KAK8572790.1"/>
    <property type="molecule type" value="Genomic_DNA"/>
</dbReference>
<protein>
    <recommendedName>
        <fullName evidence="3">Reverse transcriptase zinc-binding domain-containing protein</fullName>
    </recommendedName>
</protein>
<dbReference type="Proteomes" id="UP001472677">
    <property type="component" value="Unassembled WGS sequence"/>
</dbReference>
<reference evidence="1 2" key="1">
    <citation type="journal article" date="2024" name="G3 (Bethesda)">
        <title>Genome assembly of Hibiscus sabdariffa L. provides insights into metabolisms of medicinal natural products.</title>
        <authorList>
            <person name="Kim T."/>
        </authorList>
    </citation>
    <scope>NUCLEOTIDE SEQUENCE [LARGE SCALE GENOMIC DNA]</scope>
    <source>
        <strain evidence="1">TK-2024</strain>
        <tissue evidence="1">Old leaves</tissue>
    </source>
</reference>
<organism evidence="1 2">
    <name type="scientific">Hibiscus sabdariffa</name>
    <name type="common">roselle</name>
    <dbReference type="NCBI Taxonomy" id="183260"/>
    <lineage>
        <taxon>Eukaryota</taxon>
        <taxon>Viridiplantae</taxon>
        <taxon>Streptophyta</taxon>
        <taxon>Embryophyta</taxon>
        <taxon>Tracheophyta</taxon>
        <taxon>Spermatophyta</taxon>
        <taxon>Magnoliopsida</taxon>
        <taxon>eudicotyledons</taxon>
        <taxon>Gunneridae</taxon>
        <taxon>Pentapetalae</taxon>
        <taxon>rosids</taxon>
        <taxon>malvids</taxon>
        <taxon>Malvales</taxon>
        <taxon>Malvaceae</taxon>
        <taxon>Malvoideae</taxon>
        <taxon>Hibiscus</taxon>
    </lineage>
</organism>
<evidence type="ECO:0000313" key="2">
    <source>
        <dbReference type="Proteomes" id="UP001472677"/>
    </source>
</evidence>
<evidence type="ECO:0000313" key="1">
    <source>
        <dbReference type="EMBL" id="KAK8572790.1"/>
    </source>
</evidence>
<proteinExistence type="predicted"/>
<sequence length="262" mass="29001">MASATGQWDFSRMSLLLSESILYRISAIRPPHPSLGNDAPSWRWTDSQTFSSKMAYDRIAREAKSEKLLTNKERVHRHLTASPCCSICFASEESVLHVLRDCSVAGNTWRRLVQPSKLIEFMALPFDEWLMSNLCGCGGSLFDVTGWGVLFPTICWILWKNRCKQVMEPDSGVDSDPFIIGHQLATAYVASTAASVIVGRDSVPGRRWCKPRVGEQNKVADALAALGRNGPIDVAIYEHPPVSINRLLVHDSCDMTTTCDGG</sequence>
<evidence type="ECO:0008006" key="3">
    <source>
        <dbReference type="Google" id="ProtNLM"/>
    </source>
</evidence>
<comment type="caution">
    <text evidence="1">The sequence shown here is derived from an EMBL/GenBank/DDBJ whole genome shotgun (WGS) entry which is preliminary data.</text>
</comment>
<gene>
    <name evidence="1" type="ORF">V6N12_028832</name>
</gene>
<keyword evidence="2" id="KW-1185">Reference proteome</keyword>
<accession>A0ABR2F711</accession>